<feature type="region of interest" description="Disordered" evidence="14">
    <location>
        <begin position="1087"/>
        <end position="1179"/>
    </location>
</feature>
<evidence type="ECO:0000313" key="18">
    <source>
        <dbReference type="Proteomes" id="UP000436088"/>
    </source>
</evidence>
<evidence type="ECO:0000256" key="3">
    <source>
        <dbReference type="ARBA" id="ARBA00001946"/>
    </source>
</evidence>
<evidence type="ECO:0000256" key="13">
    <source>
        <dbReference type="RuleBase" id="RU362094"/>
    </source>
</evidence>
<dbReference type="Gene3D" id="3.40.50.670">
    <property type="match status" value="1"/>
</dbReference>
<feature type="compositionally biased region" description="Polar residues" evidence="14">
    <location>
        <begin position="982"/>
        <end position="991"/>
    </location>
</feature>
<dbReference type="SUPFAM" id="SSF56719">
    <property type="entry name" value="Type II DNA topoisomerase"/>
    <property type="match status" value="1"/>
</dbReference>
<dbReference type="InterPro" id="IPR013758">
    <property type="entry name" value="Topo_IIA_A/C_ab"/>
</dbReference>
<dbReference type="FunFam" id="3.30.230.10:FF:000008">
    <property type="entry name" value="DNA topoisomerase 2"/>
    <property type="match status" value="1"/>
</dbReference>
<evidence type="ECO:0000256" key="5">
    <source>
        <dbReference type="ARBA" id="ARBA00022723"/>
    </source>
</evidence>
<dbReference type="FunFam" id="3.40.50.670:FF:000001">
    <property type="entry name" value="DNA topoisomerase 2"/>
    <property type="match status" value="2"/>
</dbReference>
<proteinExistence type="inferred from homology"/>
<dbReference type="GO" id="GO:0000712">
    <property type="term" value="P:resolution of meiotic recombination intermediates"/>
    <property type="evidence" value="ECO:0007669"/>
    <property type="project" value="TreeGrafter"/>
</dbReference>
<comment type="cofactor">
    <cofactor evidence="2">
        <name>Ca(2+)</name>
        <dbReference type="ChEBI" id="CHEBI:29108"/>
    </cofactor>
</comment>
<keyword evidence="7 13" id="KW-0067">ATP-binding</keyword>
<feature type="domain" description="Toprim" evidence="15">
    <location>
        <begin position="258"/>
        <end position="372"/>
    </location>
</feature>
<dbReference type="EC" id="5.6.2.2" evidence="13"/>
<evidence type="ECO:0000256" key="1">
    <source>
        <dbReference type="ARBA" id="ARBA00000185"/>
    </source>
</evidence>
<dbReference type="PANTHER" id="PTHR10169:SF38">
    <property type="entry name" value="DNA TOPOISOMERASE 2"/>
    <property type="match status" value="1"/>
</dbReference>
<organism evidence="17 18">
    <name type="scientific">Hibiscus syriacus</name>
    <name type="common">Rose of Sharon</name>
    <dbReference type="NCBI Taxonomy" id="106335"/>
    <lineage>
        <taxon>Eukaryota</taxon>
        <taxon>Viridiplantae</taxon>
        <taxon>Streptophyta</taxon>
        <taxon>Embryophyta</taxon>
        <taxon>Tracheophyta</taxon>
        <taxon>Spermatophyta</taxon>
        <taxon>Magnoliopsida</taxon>
        <taxon>eudicotyledons</taxon>
        <taxon>Gunneridae</taxon>
        <taxon>Pentapetalae</taxon>
        <taxon>rosids</taxon>
        <taxon>malvids</taxon>
        <taxon>Malvales</taxon>
        <taxon>Malvaceae</taxon>
        <taxon>Malvoideae</taxon>
        <taxon>Hibiscus</taxon>
    </lineage>
</organism>
<dbReference type="Gene3D" id="3.30.1490.30">
    <property type="match status" value="1"/>
</dbReference>
<dbReference type="Gene3D" id="1.10.268.10">
    <property type="entry name" value="Topoisomerase, domain 3"/>
    <property type="match status" value="1"/>
</dbReference>
<dbReference type="InterPro" id="IPR014721">
    <property type="entry name" value="Ribsml_uS5_D2-typ_fold_subgr"/>
</dbReference>
<dbReference type="GO" id="GO:0003677">
    <property type="term" value="F:DNA binding"/>
    <property type="evidence" value="ECO:0007669"/>
    <property type="project" value="UniProtKB-UniRule"/>
</dbReference>
<evidence type="ECO:0000313" key="17">
    <source>
        <dbReference type="EMBL" id="KAE8712090.1"/>
    </source>
</evidence>
<evidence type="ECO:0000256" key="6">
    <source>
        <dbReference type="ARBA" id="ARBA00022741"/>
    </source>
</evidence>
<dbReference type="SUPFAM" id="SSF55874">
    <property type="entry name" value="ATPase domain of HSP90 chaperone/DNA topoisomerase II/histidine kinase"/>
    <property type="match status" value="1"/>
</dbReference>
<dbReference type="SMART" id="SM00433">
    <property type="entry name" value="TOP2c"/>
    <property type="match status" value="1"/>
</dbReference>
<evidence type="ECO:0000256" key="7">
    <source>
        <dbReference type="ARBA" id="ARBA00022840"/>
    </source>
</evidence>
<feature type="region of interest" description="Disordered" evidence="14">
    <location>
        <begin position="935"/>
        <end position="1070"/>
    </location>
</feature>
<dbReference type="AlphaFoldDB" id="A0A6A3B577"/>
<dbReference type="CDD" id="cd03365">
    <property type="entry name" value="TOPRIM_TopoIIA"/>
    <property type="match status" value="1"/>
</dbReference>
<accession>A0A6A3B577</accession>
<dbReference type="EMBL" id="VEPZ02000902">
    <property type="protein sequence ID" value="KAE8712090.1"/>
    <property type="molecule type" value="Genomic_DNA"/>
</dbReference>
<dbReference type="InterPro" id="IPR013759">
    <property type="entry name" value="Topo_IIA_B_C"/>
</dbReference>
<dbReference type="InterPro" id="IPR031660">
    <property type="entry name" value="TOPRIM_C"/>
</dbReference>
<dbReference type="Proteomes" id="UP000436088">
    <property type="component" value="Unassembled WGS sequence"/>
</dbReference>
<dbReference type="PROSITE" id="PS50880">
    <property type="entry name" value="TOPRIM"/>
    <property type="match status" value="1"/>
</dbReference>
<dbReference type="InterPro" id="IPR013760">
    <property type="entry name" value="Topo_IIA-like_dom_sf"/>
</dbReference>
<keyword evidence="11 12" id="KW-0413">Isomerase</keyword>
<keyword evidence="8" id="KW-0460">Magnesium</keyword>
<dbReference type="InterPro" id="IPR001154">
    <property type="entry name" value="TopoII_euk"/>
</dbReference>
<evidence type="ECO:0000256" key="14">
    <source>
        <dbReference type="SAM" id="MobiDB-lite"/>
    </source>
</evidence>
<evidence type="ECO:0000256" key="11">
    <source>
        <dbReference type="ARBA" id="ARBA00023235"/>
    </source>
</evidence>
<dbReference type="SMART" id="SM00434">
    <property type="entry name" value="TOP4c"/>
    <property type="match status" value="1"/>
</dbReference>
<dbReference type="FunFam" id="3.90.199.10:FF:000002">
    <property type="entry name" value="DNA topoisomerase 2"/>
    <property type="match status" value="1"/>
</dbReference>
<feature type="compositionally biased region" description="Low complexity" evidence="14">
    <location>
        <begin position="1087"/>
        <end position="1109"/>
    </location>
</feature>
<dbReference type="InterPro" id="IPR006171">
    <property type="entry name" value="TOPRIM_dom"/>
</dbReference>
<comment type="caution">
    <text evidence="17">The sequence shown here is derived from an EMBL/GenBank/DDBJ whole genome shotgun (WGS) entry which is preliminary data.</text>
</comment>
<dbReference type="Gene3D" id="3.30.565.10">
    <property type="entry name" value="Histidine kinase-like ATPase, C-terminal domain"/>
    <property type="match status" value="1"/>
</dbReference>
<evidence type="ECO:0000256" key="2">
    <source>
        <dbReference type="ARBA" id="ARBA00001913"/>
    </source>
</evidence>
<dbReference type="InterPro" id="IPR036890">
    <property type="entry name" value="HATPase_C_sf"/>
</dbReference>
<feature type="compositionally biased region" description="Basic and acidic residues" evidence="14">
    <location>
        <begin position="935"/>
        <end position="954"/>
    </location>
</feature>
<evidence type="ECO:0000256" key="8">
    <source>
        <dbReference type="ARBA" id="ARBA00022842"/>
    </source>
</evidence>
<dbReference type="GO" id="GO:0046872">
    <property type="term" value="F:metal ion binding"/>
    <property type="evidence" value="ECO:0007669"/>
    <property type="project" value="UniProtKB-KW"/>
</dbReference>
<dbReference type="Pfam" id="PF00204">
    <property type="entry name" value="DNA_gyraseB"/>
    <property type="match status" value="1"/>
</dbReference>
<dbReference type="PROSITE" id="PS00177">
    <property type="entry name" value="TOPOISOMERASE_II"/>
    <property type="match status" value="1"/>
</dbReference>
<evidence type="ECO:0000256" key="9">
    <source>
        <dbReference type="ARBA" id="ARBA00023029"/>
    </source>
</evidence>
<dbReference type="SUPFAM" id="SSF54211">
    <property type="entry name" value="Ribosomal protein S5 domain 2-like"/>
    <property type="match status" value="1"/>
</dbReference>
<comment type="function">
    <text evidence="13">Control of topological states of DNA by transient breakage and subsequent rejoining of DNA strands. Topoisomerase II makes double-strand breaks.</text>
</comment>
<feature type="compositionally biased region" description="Basic and acidic residues" evidence="14">
    <location>
        <begin position="1024"/>
        <end position="1044"/>
    </location>
</feature>
<evidence type="ECO:0000256" key="10">
    <source>
        <dbReference type="ARBA" id="ARBA00023125"/>
    </source>
</evidence>
<feature type="compositionally biased region" description="Low complexity" evidence="14">
    <location>
        <begin position="1116"/>
        <end position="1132"/>
    </location>
</feature>
<keyword evidence="10 12" id="KW-0238">DNA-binding</keyword>
<dbReference type="Pfam" id="PF00521">
    <property type="entry name" value="DNA_topoisoIV"/>
    <property type="match status" value="1"/>
</dbReference>
<dbReference type="Gene3D" id="3.30.1360.40">
    <property type="match status" value="1"/>
</dbReference>
<reference evidence="17" key="1">
    <citation type="submission" date="2019-09" db="EMBL/GenBank/DDBJ databases">
        <title>Draft genome information of white flower Hibiscus syriacus.</title>
        <authorList>
            <person name="Kim Y.-M."/>
        </authorList>
    </citation>
    <scope>NUCLEOTIDE SEQUENCE [LARGE SCALE GENOMIC DNA]</scope>
    <source>
        <strain evidence="17">YM2019G1</strain>
    </source>
</reference>
<sequence length="1179" mass="132515">MGNKTKPAITKCKEGENWTKVTFKPDLAKFNMTHLEDDVVALMRKRVFDLAGCLGKTVKLELNGKRIPVKSFLDYVNLYLTAASKTKTEPLPRIPEKVNPRWEVCVSISEGQFQQVSFVNGIATIKGGTHVDYVTNQISNYVMNAVNKKNKNANVKVHNVKNHLWLFVNALIDNPAFDSQTKETLKLRQSSFGSKCELSEDFLKKVAKSGVVDSLLQWAEFKHSKDLKKTDGAKSGSIRGIPKLDDANDAGGRNSEKCTLILTEGDSAKSLALAGLSVVGRNHYGVYPLRGKLLNVREASHKQLMENAEIQNLKRILGLQQNKEYTDVKSLRYGHLMIMTDQDHDGSHIKGLLINFIHSFWPSLLKVKSFMVEFITPIVKASRMVNKVKEEIPFYSMPEYQSWKESLGGNTKGWTIKYYKGLGTSTAAEGKDYFKDIDKHKKEFVWKGDQDGDSIELAFSKKKIEARKNWLRQFEPGTHLDHNEKLVNYSDFINKELILFSIADLQRYVSEHSAYHHGEQSLMSTIIGMAQDFVGSNNINLLRPNGQFGTRNQGGKDAASARYIFTSLSSITRYLFPREDDGLLDYLNEDGQSNEPSWYVPIIPMVLVNGSEGIGTGWSSYIPNYNPRDIVENVRRLLDAEQMEPMHPWYRGFKGTIEQTASKESGVTYTITGTIEEVNETTLKIKELPIRRWTQDYKEFLESIITSNDSFIKEFKQFSDDKTVDIEVVMTVENMMLAKQEGLLKQFKLTTTISTSNMHLFDSRGVIKKYDTPEEILEEFFHSRLDFYGKRRKHVLDTLELELLKMDNKVRFILDVVKGDIIVNNRKRADLFLELKEKGFTPFPKNKKMEEISVAGDIEREEPEENSEFSPAAVVESDYDYLLSMTIGTLTIEKVRELVSDKDKLEHEVEYWRSSTPKSLWLKDLDELEKRLDEQDKADKEAEKQHGNDREKNGAGKKAAGRQASKIPRKTKKKDQAVTAASDISPSSMETENVPAAVVKPKARGGAKKAKDESVDDDQDFDITDLRERLAKHNIDSSPEHSADMESEVVQESVGKKGQSKRAAAAKISESIGEINIGDEDVEVAAAPAKKGGRKPAANSKAGKLPAAAARKRAPAAEAGKQQQKLLTQMLKPAESSGISPEKKVRKMKALPSNKKSGSVLGKANGSSLSPMAEIDSDE</sequence>
<dbReference type="GO" id="GO:0005634">
    <property type="term" value="C:nucleus"/>
    <property type="evidence" value="ECO:0007669"/>
    <property type="project" value="TreeGrafter"/>
</dbReference>
<dbReference type="Pfam" id="PF16898">
    <property type="entry name" value="TOPRIM_C"/>
    <property type="match status" value="1"/>
</dbReference>
<keyword evidence="18" id="KW-1185">Reference proteome</keyword>
<name>A0A6A3B577_HIBSY</name>
<keyword evidence="5" id="KW-0479">Metal-binding</keyword>
<dbReference type="PANTHER" id="PTHR10169">
    <property type="entry name" value="DNA TOPOISOMERASE/GYRASE"/>
    <property type="match status" value="1"/>
</dbReference>
<dbReference type="InterPro" id="IPR001241">
    <property type="entry name" value="Topo_IIA"/>
</dbReference>
<dbReference type="FunFam" id="3.30.1490.30:FF:000001">
    <property type="entry name" value="DNA topoisomerase 2"/>
    <property type="match status" value="1"/>
</dbReference>
<dbReference type="Gene3D" id="3.90.199.10">
    <property type="entry name" value="Topoisomerase II, domain 5"/>
    <property type="match status" value="1"/>
</dbReference>
<dbReference type="Gene3D" id="3.30.230.10">
    <property type="match status" value="1"/>
</dbReference>
<dbReference type="GO" id="GO:0005524">
    <property type="term" value="F:ATP binding"/>
    <property type="evidence" value="ECO:0007669"/>
    <property type="project" value="UniProtKB-UniRule"/>
</dbReference>
<dbReference type="InterPro" id="IPR018522">
    <property type="entry name" value="TopoIIA_CS"/>
</dbReference>
<dbReference type="CDD" id="cd03481">
    <property type="entry name" value="TopoIIA_Trans_ScTopoIIA"/>
    <property type="match status" value="1"/>
</dbReference>
<dbReference type="InterPro" id="IPR020568">
    <property type="entry name" value="Ribosomal_Su5_D2-typ_SF"/>
</dbReference>
<evidence type="ECO:0000256" key="4">
    <source>
        <dbReference type="ARBA" id="ARBA00011080"/>
    </source>
</evidence>
<dbReference type="InterPro" id="IPR050634">
    <property type="entry name" value="DNA_Topoisomerase_II"/>
</dbReference>
<dbReference type="GO" id="GO:0003918">
    <property type="term" value="F:DNA topoisomerase type II (double strand cut, ATP-hydrolyzing) activity"/>
    <property type="evidence" value="ECO:0007669"/>
    <property type="project" value="UniProtKB-UniRule"/>
</dbReference>
<dbReference type="PRINTS" id="PR01158">
    <property type="entry name" value="TOPISMRASEII"/>
</dbReference>
<comment type="catalytic activity">
    <reaction evidence="1 12 13">
        <text>ATP-dependent breakage, passage and rejoining of double-stranded DNA.</text>
        <dbReference type="EC" id="5.6.2.2"/>
    </reaction>
</comment>
<feature type="compositionally biased region" description="Acidic residues" evidence="14">
    <location>
        <begin position="1014"/>
        <end position="1023"/>
    </location>
</feature>
<dbReference type="InterPro" id="IPR034157">
    <property type="entry name" value="TOPRIM_TopoII"/>
</dbReference>
<gene>
    <name evidence="17" type="ORF">F3Y22_tig00110264pilonHSYRG00281</name>
</gene>
<comment type="cofactor">
    <cofactor evidence="3">
        <name>Mg(2+)</name>
        <dbReference type="ChEBI" id="CHEBI:18420"/>
    </cofactor>
</comment>
<protein>
    <recommendedName>
        <fullName evidence="13">DNA topoisomerase 2</fullName>
        <ecNumber evidence="13">5.6.2.2</ecNumber>
    </recommendedName>
</protein>
<comment type="similarity">
    <text evidence="4 13">Belongs to the type II topoisomerase family.</text>
</comment>
<keyword evidence="6 13" id="KW-0547">Nucleotide-binding</keyword>
<dbReference type="PROSITE" id="PS52040">
    <property type="entry name" value="TOPO_IIA"/>
    <property type="match status" value="1"/>
</dbReference>
<dbReference type="InterPro" id="IPR013506">
    <property type="entry name" value="Topo_IIA_bsu_dom2"/>
</dbReference>
<dbReference type="FunFam" id="3.30.1360.40:FF:000003">
    <property type="entry name" value="DNA topoisomerase 2"/>
    <property type="match status" value="1"/>
</dbReference>
<dbReference type="InterPro" id="IPR002205">
    <property type="entry name" value="Topo_IIA_dom_A"/>
</dbReference>
<dbReference type="GO" id="GO:0000819">
    <property type="term" value="P:sister chromatid segregation"/>
    <property type="evidence" value="ECO:0007669"/>
    <property type="project" value="TreeGrafter"/>
</dbReference>
<comment type="subunit">
    <text evidence="13">Homodimer.</text>
</comment>
<evidence type="ECO:0000259" key="16">
    <source>
        <dbReference type="PROSITE" id="PS52040"/>
    </source>
</evidence>
<evidence type="ECO:0000256" key="12">
    <source>
        <dbReference type="PROSITE-ProRule" id="PRU01384"/>
    </source>
</evidence>
<feature type="domain" description="Topo IIA-type catalytic" evidence="16">
    <location>
        <begin position="471"/>
        <end position="925"/>
    </location>
</feature>
<feature type="active site" description="O-(5'-phospho-DNA)-tyrosine intermediate" evidence="12">
    <location>
        <position position="563"/>
    </location>
</feature>
<dbReference type="GO" id="GO:0006265">
    <property type="term" value="P:DNA topological change"/>
    <property type="evidence" value="ECO:0007669"/>
    <property type="project" value="UniProtKB-UniRule"/>
</dbReference>
<dbReference type="InterPro" id="IPR013757">
    <property type="entry name" value="Topo_IIA_A_a_sf"/>
</dbReference>
<evidence type="ECO:0000259" key="15">
    <source>
        <dbReference type="PROSITE" id="PS50880"/>
    </source>
</evidence>
<keyword evidence="9 12" id="KW-0799">Topoisomerase</keyword>